<keyword evidence="2" id="KW-0653">Protein transport</keyword>
<evidence type="ECO:0000256" key="3">
    <source>
        <dbReference type="SAM" id="MobiDB-lite"/>
    </source>
</evidence>
<dbReference type="PANTHER" id="PTHR34982">
    <property type="entry name" value="YOP PROTEINS TRANSLOCATION PROTEIN L"/>
    <property type="match status" value="1"/>
</dbReference>
<feature type="compositionally biased region" description="Basic and acidic residues" evidence="3">
    <location>
        <begin position="332"/>
        <end position="347"/>
    </location>
</feature>
<proteinExistence type="predicted"/>
<keyword evidence="4" id="KW-0966">Cell projection</keyword>
<name>A0A3D9HSG0_9PROT</name>
<dbReference type="RefSeq" id="WP_115935959.1">
    <property type="nucleotide sequence ID" value="NZ_QRDW01000002.1"/>
</dbReference>
<evidence type="ECO:0000256" key="2">
    <source>
        <dbReference type="ARBA" id="ARBA00022927"/>
    </source>
</evidence>
<accession>A0A3D9HSG0</accession>
<dbReference type="GO" id="GO:0015031">
    <property type="term" value="P:protein transport"/>
    <property type="evidence" value="ECO:0007669"/>
    <property type="project" value="UniProtKB-KW"/>
</dbReference>
<comment type="caution">
    <text evidence="4">The sequence shown here is derived from an EMBL/GenBank/DDBJ whole genome shotgun (WGS) entry which is preliminary data.</text>
</comment>
<evidence type="ECO:0000313" key="5">
    <source>
        <dbReference type="Proteomes" id="UP000256845"/>
    </source>
</evidence>
<feature type="region of interest" description="Disordered" evidence="3">
    <location>
        <begin position="239"/>
        <end position="347"/>
    </location>
</feature>
<dbReference type="AlphaFoldDB" id="A0A3D9HSG0"/>
<dbReference type="EMBL" id="QRDW01000002">
    <property type="protein sequence ID" value="RED52424.1"/>
    <property type="molecule type" value="Genomic_DNA"/>
</dbReference>
<keyword evidence="5" id="KW-1185">Reference proteome</keyword>
<keyword evidence="1" id="KW-0813">Transport</keyword>
<gene>
    <name evidence="4" type="ORF">DFP90_102445</name>
</gene>
<dbReference type="InterPro" id="IPR051472">
    <property type="entry name" value="T3SS_Stator/FliH"/>
</dbReference>
<reference evidence="4 5" key="1">
    <citation type="submission" date="2018-07" db="EMBL/GenBank/DDBJ databases">
        <title>Genomic Encyclopedia of Type Strains, Phase III (KMG-III): the genomes of soil and plant-associated and newly described type strains.</title>
        <authorList>
            <person name="Whitman W."/>
        </authorList>
    </citation>
    <scope>NUCLEOTIDE SEQUENCE [LARGE SCALE GENOMIC DNA]</scope>
    <source>
        <strain evidence="4 5">CECT 8488</strain>
    </source>
</reference>
<dbReference type="OrthoDB" id="7304298at2"/>
<evidence type="ECO:0000256" key="1">
    <source>
        <dbReference type="ARBA" id="ARBA00022448"/>
    </source>
</evidence>
<evidence type="ECO:0000313" key="4">
    <source>
        <dbReference type="EMBL" id="RED52424.1"/>
    </source>
</evidence>
<dbReference type="GO" id="GO:0005829">
    <property type="term" value="C:cytosol"/>
    <property type="evidence" value="ECO:0007669"/>
    <property type="project" value="TreeGrafter"/>
</dbReference>
<protein>
    <submittedName>
        <fullName evidence="4">Flagellar biosynthesis/type III secretory pathway protein FliH</fullName>
    </submittedName>
</protein>
<dbReference type="Proteomes" id="UP000256845">
    <property type="component" value="Unassembled WGS sequence"/>
</dbReference>
<feature type="compositionally biased region" description="Basic and acidic residues" evidence="3">
    <location>
        <begin position="25"/>
        <end position="47"/>
    </location>
</feature>
<keyword evidence="4" id="KW-0282">Flagellum</keyword>
<feature type="region of interest" description="Disordered" evidence="3">
    <location>
        <begin position="25"/>
        <end position="60"/>
    </location>
</feature>
<sequence>MAGGAFKYRPFTFDRSFDEAEIERARQAAIREQEAREEAERQAELERNPPPPTFSEEELEAAKTAAFQEGSSLGSQQALDGIEAQTLTALQTITGQLAVLHDRQALANESSFAQLAKITGDIFERLLPHYVKLHGSDEIIALVKECLEPLEDGGRVIIKVPADARDMLEEQLNQAAVESGFEGKLVVKPDPTLGPSDVKVDWGQGGTERKMEQTWGAIKEAIDRCVAHASGEYSIPEAEEISGPDTAQGETTHDAAPALEPGPATSMEMPVAEETAPSEMIDEPDARPTPETLETPDDPLPQQAQPPQEKMGPEEMDAEQMNPEMPEADLEEANRPDMTDPAAKVEE</sequence>
<keyword evidence="4" id="KW-0969">Cilium</keyword>
<dbReference type="PANTHER" id="PTHR34982:SF1">
    <property type="entry name" value="FLAGELLAR ASSEMBLY PROTEIN FLIH"/>
    <property type="match status" value="1"/>
</dbReference>
<organism evidence="4 5">
    <name type="scientific">Aestuariispira insulae</name>
    <dbReference type="NCBI Taxonomy" id="1461337"/>
    <lineage>
        <taxon>Bacteria</taxon>
        <taxon>Pseudomonadati</taxon>
        <taxon>Pseudomonadota</taxon>
        <taxon>Alphaproteobacteria</taxon>
        <taxon>Rhodospirillales</taxon>
        <taxon>Kiloniellaceae</taxon>
        <taxon>Aestuariispira</taxon>
    </lineage>
</organism>